<dbReference type="EMBL" id="MCFE01000035">
    <property type="protein sequence ID" value="ORY04432.1"/>
    <property type="molecule type" value="Genomic_DNA"/>
</dbReference>
<proteinExistence type="predicted"/>
<dbReference type="AlphaFoldDB" id="A0A1Y1Z2C1"/>
<name>A0A1Y1Z2C1_9FUNG</name>
<protein>
    <submittedName>
        <fullName evidence="3">Uncharacterized protein</fullName>
    </submittedName>
</protein>
<feature type="region of interest" description="Disordered" evidence="2">
    <location>
        <begin position="22"/>
        <end position="80"/>
    </location>
</feature>
<feature type="coiled-coil region" evidence="1">
    <location>
        <begin position="245"/>
        <end position="290"/>
    </location>
</feature>
<accession>A0A1Y1Z2C1</accession>
<comment type="caution">
    <text evidence="3">The sequence shown here is derived from an EMBL/GenBank/DDBJ whole genome shotgun (WGS) entry which is preliminary data.</text>
</comment>
<gene>
    <name evidence="3" type="ORF">K493DRAFT_345647</name>
</gene>
<feature type="region of interest" description="Disordered" evidence="2">
    <location>
        <begin position="120"/>
        <end position="146"/>
    </location>
</feature>
<feature type="coiled-coil region" evidence="1">
    <location>
        <begin position="333"/>
        <end position="460"/>
    </location>
</feature>
<organism evidence="3 4">
    <name type="scientific">Basidiobolus meristosporus CBS 931.73</name>
    <dbReference type="NCBI Taxonomy" id="1314790"/>
    <lineage>
        <taxon>Eukaryota</taxon>
        <taxon>Fungi</taxon>
        <taxon>Fungi incertae sedis</taxon>
        <taxon>Zoopagomycota</taxon>
        <taxon>Entomophthoromycotina</taxon>
        <taxon>Basidiobolomycetes</taxon>
        <taxon>Basidiobolales</taxon>
        <taxon>Basidiobolaceae</taxon>
        <taxon>Basidiobolus</taxon>
    </lineage>
</organism>
<dbReference type="Proteomes" id="UP000193498">
    <property type="component" value="Unassembled WGS sequence"/>
</dbReference>
<dbReference type="InParanoid" id="A0A1Y1Z2C1"/>
<keyword evidence="1" id="KW-0175">Coiled coil</keyword>
<sequence length="490" mass="55199">MSDYGMEEPPNIFFLRINGSHETDSQSNAAHRTQKYSPLRKPRRIPGTIRQRHSAAPAPISDPAFLKDAKSGKQSSDSLIRTSHGEEIPNSFDLCISRITPVSVTLYWILPETILHTLGASEPKEKSTESSSSGTSEAVDGPSTANASILPIEDVDVSVEEANATIQGLNPITEYEVTITIMGYRSAICRFCTSPSTGIADHHVATTEAPIVEPKIETHAEDEKKPRLPDEPDRYALYQTLTSELNFEKQQKKEALLSLKKLKRDLQKSEAQLRNEIEILNRNLAKSNAMDVRSKSRIQFLQEHLRQMDAHSKSVVEEIAAVKLEQAEIRNRIIKAGEEANACRQQLKEVEKELQKISNEHAKQLKEIQAKNQKLSATHKEIKSKIQAIQDTEIVNLRNQLSRIEGDIANALTRRTELAAREDEIFDAEKRTIQTYEADCRLLRQEIAEAEKRVVILRATMEDEVKFVNQLTIECQNLHSVQARSRADSL</sequence>
<evidence type="ECO:0000313" key="3">
    <source>
        <dbReference type="EMBL" id="ORY04432.1"/>
    </source>
</evidence>
<evidence type="ECO:0000313" key="4">
    <source>
        <dbReference type="Proteomes" id="UP000193498"/>
    </source>
</evidence>
<keyword evidence="4" id="KW-1185">Reference proteome</keyword>
<dbReference type="OrthoDB" id="2438808at2759"/>
<evidence type="ECO:0000256" key="1">
    <source>
        <dbReference type="SAM" id="Coils"/>
    </source>
</evidence>
<evidence type="ECO:0000256" key="2">
    <source>
        <dbReference type="SAM" id="MobiDB-lite"/>
    </source>
</evidence>
<reference evidence="3 4" key="1">
    <citation type="submission" date="2016-07" db="EMBL/GenBank/DDBJ databases">
        <title>Pervasive Adenine N6-methylation of Active Genes in Fungi.</title>
        <authorList>
            <consortium name="DOE Joint Genome Institute"/>
            <person name="Mondo S.J."/>
            <person name="Dannebaum R.O."/>
            <person name="Kuo R.C."/>
            <person name="Labutti K."/>
            <person name="Haridas S."/>
            <person name="Kuo A."/>
            <person name="Salamov A."/>
            <person name="Ahrendt S.R."/>
            <person name="Lipzen A."/>
            <person name="Sullivan W."/>
            <person name="Andreopoulos W.B."/>
            <person name="Clum A."/>
            <person name="Lindquist E."/>
            <person name="Daum C."/>
            <person name="Ramamoorthy G.K."/>
            <person name="Gryganskyi A."/>
            <person name="Culley D."/>
            <person name="Magnuson J.K."/>
            <person name="James T.Y."/>
            <person name="O'Malley M.A."/>
            <person name="Stajich J.E."/>
            <person name="Spatafora J.W."/>
            <person name="Visel A."/>
            <person name="Grigoriev I.V."/>
        </authorList>
    </citation>
    <scope>NUCLEOTIDE SEQUENCE [LARGE SCALE GENOMIC DNA]</scope>
    <source>
        <strain evidence="3 4">CBS 931.73</strain>
    </source>
</reference>
<feature type="compositionally biased region" description="Basic residues" evidence="2">
    <location>
        <begin position="32"/>
        <end position="44"/>
    </location>
</feature>